<accession>F0YH66</accession>
<dbReference type="PROSITE" id="PS50102">
    <property type="entry name" value="RRM"/>
    <property type="match status" value="1"/>
</dbReference>
<dbReference type="GO" id="GO:0003729">
    <property type="term" value="F:mRNA binding"/>
    <property type="evidence" value="ECO:0007669"/>
    <property type="project" value="TreeGrafter"/>
</dbReference>
<evidence type="ECO:0008006" key="11">
    <source>
        <dbReference type="Google" id="ProtNLM"/>
    </source>
</evidence>
<dbReference type="InterPro" id="IPR002344">
    <property type="entry name" value="Lupus_La"/>
</dbReference>
<dbReference type="CDD" id="cd07323">
    <property type="entry name" value="LAM"/>
    <property type="match status" value="1"/>
</dbReference>
<dbReference type="PANTHER" id="PTHR22792">
    <property type="entry name" value="LUPUS LA PROTEIN-RELATED"/>
    <property type="match status" value="1"/>
</dbReference>
<name>F0YH66_AURAN</name>
<evidence type="ECO:0000256" key="3">
    <source>
        <dbReference type="ARBA" id="ARBA00023242"/>
    </source>
</evidence>
<evidence type="ECO:0000256" key="2">
    <source>
        <dbReference type="ARBA" id="ARBA00022884"/>
    </source>
</evidence>
<dbReference type="GO" id="GO:0005634">
    <property type="term" value="C:nucleus"/>
    <property type="evidence" value="ECO:0007669"/>
    <property type="project" value="UniProtKB-SubCell"/>
</dbReference>
<dbReference type="OMA" id="PEHNEER"/>
<dbReference type="KEGG" id="aaf:AURANDRAFT_60250"/>
<dbReference type="InterPro" id="IPR035979">
    <property type="entry name" value="RBD_domain_sf"/>
</dbReference>
<dbReference type="InterPro" id="IPR014886">
    <property type="entry name" value="La_xRRM"/>
</dbReference>
<dbReference type="EMBL" id="GL833140">
    <property type="protein sequence ID" value="EGB05535.1"/>
    <property type="molecule type" value="Genomic_DNA"/>
</dbReference>
<dbReference type="GO" id="GO:0006396">
    <property type="term" value="P:RNA processing"/>
    <property type="evidence" value="ECO:0007669"/>
    <property type="project" value="InterPro"/>
</dbReference>
<comment type="subcellular location">
    <subcellularLocation>
        <location evidence="1">Nucleus</location>
    </subcellularLocation>
</comment>
<dbReference type="InterPro" id="IPR012677">
    <property type="entry name" value="Nucleotide-bd_a/b_plait_sf"/>
</dbReference>
<evidence type="ECO:0000313" key="10">
    <source>
        <dbReference type="Proteomes" id="UP000002729"/>
    </source>
</evidence>
<dbReference type="SUPFAM" id="SSF46785">
    <property type="entry name" value="Winged helix' DNA-binding domain"/>
    <property type="match status" value="1"/>
</dbReference>
<dbReference type="SMART" id="SM00715">
    <property type="entry name" value="LA"/>
    <property type="match status" value="1"/>
</dbReference>
<evidence type="ECO:0000256" key="5">
    <source>
        <dbReference type="SAM" id="MobiDB-lite"/>
    </source>
</evidence>
<dbReference type="AlphaFoldDB" id="F0YH66"/>
<dbReference type="Pfam" id="PF08777">
    <property type="entry name" value="RRM_3"/>
    <property type="match status" value="1"/>
</dbReference>
<dbReference type="OrthoDB" id="439993at2759"/>
<dbReference type="PROSITE" id="PS50961">
    <property type="entry name" value="HTH_LA"/>
    <property type="match status" value="1"/>
</dbReference>
<proteinExistence type="predicted"/>
<dbReference type="Gene3D" id="3.30.70.330">
    <property type="match status" value="2"/>
</dbReference>
<evidence type="ECO:0000259" key="8">
    <source>
        <dbReference type="PROSITE" id="PS51939"/>
    </source>
</evidence>
<evidence type="ECO:0000259" key="6">
    <source>
        <dbReference type="PROSITE" id="PS50102"/>
    </source>
</evidence>
<feature type="compositionally biased region" description="Basic residues" evidence="5">
    <location>
        <begin position="313"/>
        <end position="333"/>
    </location>
</feature>
<evidence type="ECO:0000259" key="7">
    <source>
        <dbReference type="PROSITE" id="PS50961"/>
    </source>
</evidence>
<dbReference type="PRINTS" id="PR00302">
    <property type="entry name" value="LUPUSLA"/>
</dbReference>
<feature type="domain" description="XRRM" evidence="8">
    <location>
        <begin position="215"/>
        <end position="333"/>
    </location>
</feature>
<dbReference type="Proteomes" id="UP000002729">
    <property type="component" value="Unassembled WGS sequence"/>
</dbReference>
<dbReference type="GO" id="GO:1990904">
    <property type="term" value="C:ribonucleoprotein complex"/>
    <property type="evidence" value="ECO:0007669"/>
    <property type="project" value="UniProtKB-UniRule"/>
</dbReference>
<dbReference type="eggNOG" id="KOG4213">
    <property type="taxonomic scope" value="Eukaryota"/>
</dbReference>
<keyword evidence="2 4" id="KW-0694">RNA-binding</keyword>
<dbReference type="GeneID" id="20222963"/>
<dbReference type="Gene3D" id="1.10.10.10">
    <property type="entry name" value="Winged helix-like DNA-binding domain superfamily/Winged helix DNA-binding domain"/>
    <property type="match status" value="1"/>
</dbReference>
<keyword evidence="10" id="KW-1185">Reference proteome</keyword>
<protein>
    <recommendedName>
        <fullName evidence="11">HTH La-type RNA-binding domain-containing protein</fullName>
    </recommendedName>
</protein>
<dbReference type="InterPro" id="IPR000504">
    <property type="entry name" value="RRM_dom"/>
</dbReference>
<evidence type="ECO:0000313" key="9">
    <source>
        <dbReference type="EMBL" id="EGB05535.1"/>
    </source>
</evidence>
<feature type="region of interest" description="Disordered" evidence="5">
    <location>
        <begin position="308"/>
        <end position="333"/>
    </location>
</feature>
<dbReference type="InterPro" id="IPR006630">
    <property type="entry name" value="La_HTH"/>
</dbReference>
<feature type="domain" description="HTH La-type RNA-binding" evidence="7">
    <location>
        <begin position="1"/>
        <end position="90"/>
    </location>
</feature>
<dbReference type="InterPro" id="IPR036390">
    <property type="entry name" value="WH_DNA-bd_sf"/>
</dbReference>
<dbReference type="InterPro" id="IPR036388">
    <property type="entry name" value="WH-like_DNA-bd_sf"/>
</dbReference>
<reference evidence="9 10" key="1">
    <citation type="journal article" date="2011" name="Proc. Natl. Acad. Sci. U.S.A.">
        <title>Niche of harmful alga Aureococcus anophagefferens revealed through ecogenomics.</title>
        <authorList>
            <person name="Gobler C.J."/>
            <person name="Berry D.L."/>
            <person name="Dyhrman S.T."/>
            <person name="Wilhelm S.W."/>
            <person name="Salamov A."/>
            <person name="Lobanov A.V."/>
            <person name="Zhang Y."/>
            <person name="Collier J.L."/>
            <person name="Wurch L.L."/>
            <person name="Kustka A.B."/>
            <person name="Dill B.D."/>
            <person name="Shah M."/>
            <person name="VerBerkmoes N.C."/>
            <person name="Kuo A."/>
            <person name="Terry A."/>
            <person name="Pangilinan J."/>
            <person name="Lindquist E.A."/>
            <person name="Lucas S."/>
            <person name="Paulsen I.T."/>
            <person name="Hattenrath-Lehmann T.K."/>
            <person name="Talmage S.C."/>
            <person name="Walker E.A."/>
            <person name="Koch F."/>
            <person name="Burson A.M."/>
            <person name="Marcoval M.A."/>
            <person name="Tang Y.Z."/>
            <person name="Lecleir G.R."/>
            <person name="Coyne K.J."/>
            <person name="Berg G.M."/>
            <person name="Bertrand E.M."/>
            <person name="Saito M.A."/>
            <person name="Gladyshev V.N."/>
            <person name="Grigoriev I.V."/>
        </authorList>
    </citation>
    <scope>NUCLEOTIDE SEQUENCE [LARGE SCALE GENOMIC DNA]</scope>
    <source>
        <strain evidence="10">CCMP 1984</strain>
    </source>
</reference>
<sequence length="333" mass="35820">MTDDADVKAKVLRQVEYYFSDDSFPFDDYMKGKCDGEGYVPLAEVCSFAKMKAYTTDVDVVKAALADSDAVVLNDDGTKLKRVYPCPDEDPAKATTVHCSGFATLEGKEAMEASIAAAMKKHGAVAAVRALRNLAQEARAYDGSALVTFEDEAAVASAVACTGAVMGGRKITIYALTDWFDRMRKKRDAMKKKKQQKEEDKKNGVVRAVEHTPKAAVLGCVLKFEGLDAVPEASREMLRSACEVGDIKVAYVEFERGQAEGFVRLAEPKAAELVAKIAADGKATLGGVDAAVAVLEGDAETEYHDRAAEAAKAARKRKGGGGKGGYRRKKHRS</sequence>
<dbReference type="PROSITE" id="PS51939">
    <property type="entry name" value="XRRM"/>
    <property type="match status" value="1"/>
</dbReference>
<dbReference type="InterPro" id="IPR045180">
    <property type="entry name" value="La_dom_prot"/>
</dbReference>
<keyword evidence="3" id="KW-0539">Nucleus</keyword>
<dbReference type="InParanoid" id="F0YH66"/>
<dbReference type="SUPFAM" id="SSF54928">
    <property type="entry name" value="RNA-binding domain, RBD"/>
    <property type="match status" value="1"/>
</dbReference>
<dbReference type="RefSeq" id="XP_009039669.1">
    <property type="nucleotide sequence ID" value="XM_009041421.1"/>
</dbReference>
<dbReference type="Pfam" id="PF05383">
    <property type="entry name" value="La"/>
    <property type="match status" value="1"/>
</dbReference>
<evidence type="ECO:0000256" key="4">
    <source>
        <dbReference type="PROSITE-ProRule" id="PRU00332"/>
    </source>
</evidence>
<gene>
    <name evidence="9" type="ORF">AURANDRAFT_60250</name>
</gene>
<evidence type="ECO:0000256" key="1">
    <source>
        <dbReference type="ARBA" id="ARBA00004123"/>
    </source>
</evidence>
<dbReference type="PANTHER" id="PTHR22792:SF140">
    <property type="entry name" value="ACHILLES, ISOFORM A"/>
    <property type="match status" value="1"/>
</dbReference>
<organism evidence="10">
    <name type="scientific">Aureococcus anophagefferens</name>
    <name type="common">Harmful bloom alga</name>
    <dbReference type="NCBI Taxonomy" id="44056"/>
    <lineage>
        <taxon>Eukaryota</taxon>
        <taxon>Sar</taxon>
        <taxon>Stramenopiles</taxon>
        <taxon>Ochrophyta</taxon>
        <taxon>Pelagophyceae</taxon>
        <taxon>Pelagomonadales</taxon>
        <taxon>Pelagomonadaceae</taxon>
        <taxon>Aureococcus</taxon>
    </lineage>
</organism>
<feature type="domain" description="RRM" evidence="6">
    <location>
        <begin position="95"/>
        <end position="178"/>
    </location>
</feature>